<feature type="transmembrane region" description="Helical" evidence="9">
    <location>
        <begin position="370"/>
        <end position="395"/>
    </location>
</feature>
<dbReference type="NCBIfam" id="NF001960">
    <property type="entry name" value="PRK00733.3-5"/>
    <property type="match status" value="1"/>
</dbReference>
<comment type="similarity">
    <text evidence="9">Belongs to the H(+)-translocating pyrophosphatase (TC 3.A.10) family. K(+)-insensitive subfamily.</text>
</comment>
<dbReference type="Proteomes" id="UP000321248">
    <property type="component" value="Unassembled WGS sequence"/>
</dbReference>
<evidence type="ECO:0000313" key="11">
    <source>
        <dbReference type="Proteomes" id="UP000321248"/>
    </source>
</evidence>
<dbReference type="NCBIfam" id="NF001951">
    <property type="entry name" value="PRK00733.1-2"/>
    <property type="match status" value="1"/>
</dbReference>
<dbReference type="GO" id="GO:0005886">
    <property type="term" value="C:plasma membrane"/>
    <property type="evidence" value="ECO:0007669"/>
    <property type="project" value="UniProtKB-SubCell"/>
</dbReference>
<feature type="transmembrane region" description="Helical" evidence="9">
    <location>
        <begin position="57"/>
        <end position="77"/>
    </location>
</feature>
<feature type="site" description="Determinant of potassium independence" evidence="9">
    <location>
        <position position="460"/>
    </location>
</feature>
<keyword evidence="6 9" id="KW-1133">Transmembrane helix</keyword>
<keyword evidence="7 9" id="KW-0406">Ion transport</keyword>
<feature type="transmembrane region" description="Helical" evidence="9">
    <location>
        <begin position="164"/>
        <end position="182"/>
    </location>
</feature>
<dbReference type="InterPro" id="IPR004131">
    <property type="entry name" value="PPase-energised_H-pump"/>
</dbReference>
<keyword evidence="2 9" id="KW-0813">Transport</keyword>
<comment type="subunit">
    <text evidence="9">Homodimer.</text>
</comment>
<evidence type="ECO:0000256" key="4">
    <source>
        <dbReference type="ARBA" id="ARBA00022842"/>
    </source>
</evidence>
<feature type="transmembrane region" description="Helical" evidence="9">
    <location>
        <begin position="466"/>
        <end position="486"/>
    </location>
</feature>
<comment type="function">
    <text evidence="9">Proton pump that utilizes the energy of pyrophosphate hydrolysis as the driving force for proton movement across the membrane. Generates a proton motive force.</text>
</comment>
<feature type="transmembrane region" description="Helical" evidence="9">
    <location>
        <begin position="401"/>
        <end position="422"/>
    </location>
</feature>
<keyword evidence="10" id="KW-0378">Hydrolase</keyword>
<sequence>MLEQYGLWLALGCAALAILYGVFSARWILAQPTGNARMQEIAGAIQEGAAAYLKRQYYTIGAVGLVLFLIIGFIPLLGWLTAIGFAIGAILSGAAGFIGMFVSVRANVRTTQAATVGLNEALQVSFRGGAVTGLLVVGLGLLGVAGYFMFVMGGEQSGEAVTAALQPMIGLAFGSSLISIFARLGGGIFTKGADVGADLVGKVEAGIPEDDPRNPAVIADNVGDNVGDCAGMAADLFETYAVTIIATMLIAGITYTTYGWAGVMLPLVLGAVSILASVIGTFFVKVSGDGKIMAALYRGLALSGILAAVGFYFVTTTMLGAELGVPLFWCAIVGLVLTGLMCVITEYYTSTDFGPVRDIAKASETGHGTNVIAGLAVSLKSTALPALSVAGAILLTYHLGGLFGIAIAATSMLSMAGMIVALDAYGPITDNAGGIAEMAGLDPEIRKTTDALDAVGNTTKAVTKGYAIGSAGLAALVLFADYAHKLSERPGADGLVVNFSIDQPDVLVGLLIGGLIPFLFAAMAMQAVGRAAGSVVEEVRRQFREIPGIMEGTGKPLYDRAVDLLTRAAIREMILPSMLPLFVPVAVGLLLGPAALGGLLMGTIVTGLYVAISMCTGGGAWDNAKKYIEEGHHGGKGSEAHHAAITGDTVGDPYKDTAGPAINPLIKVTNIVALLMVPLL</sequence>
<evidence type="ECO:0000256" key="2">
    <source>
        <dbReference type="ARBA" id="ARBA00022448"/>
    </source>
</evidence>
<evidence type="ECO:0000256" key="5">
    <source>
        <dbReference type="ARBA" id="ARBA00022967"/>
    </source>
</evidence>
<feature type="transmembrane region" description="Helical" evidence="9">
    <location>
        <begin position="506"/>
        <end position="525"/>
    </location>
</feature>
<dbReference type="HAMAP" id="MF_01129">
    <property type="entry name" value="PPase_energized_pump"/>
    <property type="match status" value="1"/>
</dbReference>
<feature type="transmembrane region" description="Helical" evidence="9">
    <location>
        <begin position="264"/>
        <end position="284"/>
    </location>
</feature>
<keyword evidence="4 9" id="KW-0460">Magnesium</keyword>
<evidence type="ECO:0000256" key="1">
    <source>
        <dbReference type="ARBA" id="ARBA00004127"/>
    </source>
</evidence>
<feature type="transmembrane region" description="Helical" evidence="9">
    <location>
        <begin position="6"/>
        <end position="29"/>
    </location>
</feature>
<comment type="caution">
    <text evidence="9">Lacks conserved residue(s) required for the propagation of feature annotation.</text>
</comment>
<evidence type="ECO:0000256" key="8">
    <source>
        <dbReference type="ARBA" id="ARBA00023136"/>
    </source>
</evidence>
<comment type="caution">
    <text evidence="10">The sequence shown here is derived from an EMBL/GenBank/DDBJ whole genome shotgun (WGS) entry which is preliminary data.</text>
</comment>
<keyword evidence="3 9" id="KW-0812">Transmembrane</keyword>
<reference evidence="10 11" key="1">
    <citation type="submission" date="2019-08" db="EMBL/GenBank/DDBJ databases">
        <authorList>
            <person name="Karlyshev A.V."/>
        </authorList>
    </citation>
    <scope>NUCLEOTIDE SEQUENCE [LARGE SCALE GENOMIC DNA]</scope>
    <source>
        <strain evidence="10 11">Alg18-2.2</strain>
    </source>
</reference>
<evidence type="ECO:0000313" key="10">
    <source>
        <dbReference type="EMBL" id="TXK59120.1"/>
    </source>
</evidence>
<dbReference type="PIRSF" id="PIRSF001265">
    <property type="entry name" value="H+-PPase"/>
    <property type="match status" value="1"/>
</dbReference>
<comment type="subcellular location">
    <subcellularLocation>
        <location evidence="9">Cell membrane</location>
        <topology evidence="9">Multi-pass membrane protein</topology>
    </subcellularLocation>
    <subcellularLocation>
        <location evidence="1">Endomembrane system</location>
        <topology evidence="1">Multi-pass membrane protein</topology>
    </subcellularLocation>
</comment>
<organism evidence="10 11">
    <name type="scientific">Alkalisalibacterium limincola</name>
    <dbReference type="NCBI Taxonomy" id="2699169"/>
    <lineage>
        <taxon>Bacteria</taxon>
        <taxon>Pseudomonadati</taxon>
        <taxon>Pseudomonadota</taxon>
        <taxon>Gammaproteobacteria</taxon>
        <taxon>Lysobacterales</taxon>
        <taxon>Lysobacteraceae</taxon>
        <taxon>Alkalisalibacterium</taxon>
    </lineage>
</organism>
<evidence type="ECO:0000256" key="7">
    <source>
        <dbReference type="ARBA" id="ARBA00023065"/>
    </source>
</evidence>
<dbReference type="Pfam" id="PF03030">
    <property type="entry name" value="H_PPase"/>
    <property type="match status" value="1"/>
</dbReference>
<evidence type="ECO:0000256" key="3">
    <source>
        <dbReference type="ARBA" id="ARBA00022692"/>
    </source>
</evidence>
<comment type="cofactor">
    <cofactor evidence="9">
        <name>Mg(2+)</name>
        <dbReference type="ChEBI" id="CHEBI:18420"/>
    </cofactor>
</comment>
<keyword evidence="8 9" id="KW-0472">Membrane</keyword>
<keyword evidence="11" id="KW-1185">Reference proteome</keyword>
<feature type="transmembrane region" description="Helical" evidence="9">
    <location>
        <begin position="129"/>
        <end position="152"/>
    </location>
</feature>
<dbReference type="EMBL" id="VRTS01000014">
    <property type="protein sequence ID" value="TXK59120.1"/>
    <property type="molecule type" value="Genomic_DNA"/>
</dbReference>
<feature type="transmembrane region" description="Helical" evidence="9">
    <location>
        <begin position="598"/>
        <end position="621"/>
    </location>
</feature>
<evidence type="ECO:0000256" key="6">
    <source>
        <dbReference type="ARBA" id="ARBA00022989"/>
    </source>
</evidence>
<keyword evidence="9" id="KW-0375">Hydrogen ion transport</keyword>
<feature type="transmembrane region" description="Helical" evidence="9">
    <location>
        <begin position="326"/>
        <end position="349"/>
    </location>
</feature>
<dbReference type="NCBIfam" id="TIGR01104">
    <property type="entry name" value="V_PPase"/>
    <property type="match status" value="1"/>
</dbReference>
<keyword evidence="9" id="KW-1003">Cell membrane</keyword>
<gene>
    <name evidence="9" type="primary">hppA</name>
    <name evidence="10" type="ORF">FU658_13990</name>
</gene>
<proteinExistence type="inferred from homology"/>
<dbReference type="RefSeq" id="WP_147892645.1">
    <property type="nucleotide sequence ID" value="NZ_VRTS01000014.1"/>
</dbReference>
<dbReference type="GO" id="GO:0012505">
    <property type="term" value="C:endomembrane system"/>
    <property type="evidence" value="ECO:0007669"/>
    <property type="project" value="UniProtKB-SubCell"/>
</dbReference>
<feature type="transmembrane region" description="Helical" evidence="9">
    <location>
        <begin position="573"/>
        <end position="592"/>
    </location>
</feature>
<dbReference type="PANTHER" id="PTHR31998">
    <property type="entry name" value="K(+)-INSENSITIVE PYROPHOSPHATE-ENERGIZED PROTON PUMP"/>
    <property type="match status" value="1"/>
</dbReference>
<dbReference type="AlphaFoldDB" id="A0A5C8KIH4"/>
<evidence type="ECO:0000256" key="9">
    <source>
        <dbReference type="HAMAP-Rule" id="MF_01129"/>
    </source>
</evidence>
<feature type="transmembrane region" description="Helical" evidence="9">
    <location>
        <begin position="240"/>
        <end position="258"/>
    </location>
</feature>
<name>A0A5C8KIH4_9GAMM</name>
<dbReference type="GO" id="GO:0009678">
    <property type="term" value="F:diphosphate hydrolysis-driven proton transmembrane transporter activity"/>
    <property type="evidence" value="ECO:0007669"/>
    <property type="project" value="UniProtKB-UniRule"/>
</dbReference>
<dbReference type="NCBIfam" id="NF001953">
    <property type="entry name" value="PRK00733.2-1"/>
    <property type="match status" value="1"/>
</dbReference>
<dbReference type="OrthoDB" id="9808652at2"/>
<dbReference type="GO" id="GO:0000287">
    <property type="term" value="F:magnesium ion binding"/>
    <property type="evidence" value="ECO:0007669"/>
    <property type="project" value="UniProtKB-UniRule"/>
</dbReference>
<comment type="catalytic activity">
    <reaction evidence="9">
        <text>diphosphate + H2O + H(+)(in) = 2 phosphate + 2 H(+)(out)</text>
        <dbReference type="Rhea" id="RHEA:13973"/>
        <dbReference type="ChEBI" id="CHEBI:15377"/>
        <dbReference type="ChEBI" id="CHEBI:15378"/>
        <dbReference type="ChEBI" id="CHEBI:33019"/>
        <dbReference type="ChEBI" id="CHEBI:43474"/>
        <dbReference type="EC" id="7.1.3.1"/>
    </reaction>
</comment>
<dbReference type="EC" id="7.1.3.1" evidence="9"/>
<feature type="transmembrane region" description="Helical" evidence="9">
    <location>
        <begin position="296"/>
        <end position="314"/>
    </location>
</feature>
<dbReference type="GO" id="GO:0004427">
    <property type="term" value="F:inorganic diphosphate phosphatase activity"/>
    <property type="evidence" value="ECO:0007669"/>
    <property type="project" value="UniProtKB-UniRule"/>
</dbReference>
<protein>
    <recommendedName>
        <fullName evidence="9">K(+)-insensitive pyrophosphate-energized proton pump</fullName>
        <ecNumber evidence="9">7.1.3.1</ecNumber>
    </recommendedName>
    <alternativeName>
        <fullName evidence="9">Membrane-bound proton-translocating pyrophosphatase</fullName>
    </alternativeName>
    <alternativeName>
        <fullName evidence="9">Pyrophosphate-energized inorganic pyrophosphatase</fullName>
        <shortName evidence="9">H(+)-PPase</shortName>
    </alternativeName>
</protein>
<keyword evidence="5 9" id="KW-1278">Translocase</keyword>
<accession>A0A5C8KIH4</accession>
<feature type="transmembrane region" description="Helical" evidence="9">
    <location>
        <begin position="83"/>
        <end position="108"/>
    </location>
</feature>